<gene>
    <name evidence="2" type="ORF">BG53_05615</name>
</gene>
<proteinExistence type="predicted"/>
<dbReference type="AlphaFoldDB" id="A0A9W5S0W4"/>
<reference evidence="2 3" key="1">
    <citation type="submission" date="2014-02" db="EMBL/GenBank/DDBJ databases">
        <title>Genome sequence of Paenibacillus darwinianus reveals adaptive mechanisms for survival in Antarctic soils.</title>
        <authorList>
            <person name="Dsouza M."/>
            <person name="Taylor M.W."/>
            <person name="Turner S.J."/>
            <person name="Aislabie J."/>
        </authorList>
    </citation>
    <scope>NUCLEOTIDE SEQUENCE [LARGE SCALE GENOMIC DNA]</scope>
    <source>
        <strain evidence="2 3">CE1</strain>
    </source>
</reference>
<dbReference type="SMART" id="SM01217">
    <property type="entry name" value="Fn3_like"/>
    <property type="match status" value="1"/>
</dbReference>
<comment type="caution">
    <text evidence="2">The sequence shown here is derived from an EMBL/GenBank/DDBJ whole genome shotgun (WGS) entry which is preliminary data.</text>
</comment>
<feature type="domain" description="Fibronectin type III-like" evidence="1">
    <location>
        <begin position="2"/>
        <end position="61"/>
    </location>
</feature>
<dbReference type="Proteomes" id="UP000053750">
    <property type="component" value="Unassembled WGS sequence"/>
</dbReference>
<evidence type="ECO:0000313" key="3">
    <source>
        <dbReference type="Proteomes" id="UP000053750"/>
    </source>
</evidence>
<evidence type="ECO:0000313" key="2">
    <source>
        <dbReference type="EMBL" id="EXX86723.1"/>
    </source>
</evidence>
<dbReference type="Gene3D" id="2.60.40.10">
    <property type="entry name" value="Immunoglobulins"/>
    <property type="match status" value="1"/>
</dbReference>
<protein>
    <recommendedName>
        <fullName evidence="1">Fibronectin type III-like domain-containing protein</fullName>
    </recommendedName>
</protein>
<sequence>MAASITRPEKELKAFRKLLLEAGESREVRFSVSARQLSFVGRQLRHTLEPGMFKVTMGPSSAEGLEAMFELVED</sequence>
<dbReference type="InterPro" id="IPR013783">
    <property type="entry name" value="Ig-like_fold"/>
</dbReference>
<evidence type="ECO:0000259" key="1">
    <source>
        <dbReference type="SMART" id="SM01217"/>
    </source>
</evidence>
<dbReference type="RefSeq" id="WP_036583817.1">
    <property type="nucleotide sequence ID" value="NZ_KK082153.1"/>
</dbReference>
<organism evidence="2 3">
    <name type="scientific">Paenibacillus darwinianus</name>
    <dbReference type="NCBI Taxonomy" id="1380763"/>
    <lineage>
        <taxon>Bacteria</taxon>
        <taxon>Bacillati</taxon>
        <taxon>Bacillota</taxon>
        <taxon>Bacilli</taxon>
        <taxon>Bacillales</taxon>
        <taxon>Paenibacillaceae</taxon>
        <taxon>Paenibacillus</taxon>
    </lineage>
</organism>
<accession>A0A9W5S0W4</accession>
<dbReference type="OrthoDB" id="9805821at2"/>
<dbReference type="EMBL" id="JFHU01000181">
    <property type="protein sequence ID" value="EXX86723.1"/>
    <property type="molecule type" value="Genomic_DNA"/>
</dbReference>
<name>A0A9W5S0W4_9BACL</name>
<dbReference type="Pfam" id="PF14310">
    <property type="entry name" value="Fn3-like"/>
    <property type="match status" value="1"/>
</dbReference>
<keyword evidence="3" id="KW-1185">Reference proteome</keyword>
<dbReference type="InterPro" id="IPR026891">
    <property type="entry name" value="Fn3-like"/>
</dbReference>